<name>A0A061B605_RHOTO</name>
<reference evidence="2" key="1">
    <citation type="journal article" date="2014" name="Genome Announc.">
        <title>Draft genome sequence of Rhodosporidium toruloides CECT1137, an oleaginous yeast of biotechnological interest.</title>
        <authorList>
            <person name="Morin N."/>
            <person name="Calcas X."/>
            <person name="Devillers H."/>
            <person name="Durrens P."/>
            <person name="Sherman D.J."/>
            <person name="Nicaud J.-M."/>
            <person name="Neuveglise C."/>
        </authorList>
    </citation>
    <scope>NUCLEOTIDE SEQUENCE</scope>
    <source>
        <strain evidence="2">CECT1137</strain>
    </source>
</reference>
<accession>A0A061B605</accession>
<gene>
    <name evidence="2" type="ORF">RHTO0S_10e03356g</name>
</gene>
<dbReference type="Gene3D" id="3.90.1200.10">
    <property type="match status" value="1"/>
</dbReference>
<sequence length="354" mass="39297">MSWTEATQVLLSAPCSLSAFEAVFGLTELASYSHGPLPTCVSHCSWRPHTVADGQLSFGLFPVDLDPGKQNPNVEKTVLICSYFNQSRVYRQTYTTGVSRVIKTGTRVSAMEGEITEWVRTHTTVPVPTVLHLTADNERTCIELEYVEGSEELEKAWPSLDVAAKKTIGNELVEVLKVMQEAPHPANGLIASYQRERGAALHSFHRPEWPPYTPTSSITNFFDCARQCALASGMSPATWDSGIAPHIRLDTRIVLTHGDLQPRNILVRDGHLAALIDWELAGWWPEELEAAIVLRALLDRPTDMATADNEVAACWFIADCIDRARAGDEGDVTEQSRRWEWAKFLLHPHAAQVA</sequence>
<dbReference type="PANTHER" id="PTHR21310">
    <property type="entry name" value="AMINOGLYCOSIDE PHOSPHOTRANSFERASE-RELATED-RELATED"/>
    <property type="match status" value="1"/>
</dbReference>
<dbReference type="InterPro" id="IPR002575">
    <property type="entry name" value="Aminoglycoside_PTrfase"/>
</dbReference>
<evidence type="ECO:0000259" key="1">
    <source>
        <dbReference type="Pfam" id="PF01636"/>
    </source>
</evidence>
<dbReference type="InterPro" id="IPR011009">
    <property type="entry name" value="Kinase-like_dom_sf"/>
</dbReference>
<dbReference type="OrthoDB" id="5598852at2759"/>
<protein>
    <submittedName>
        <fullName evidence="2">RHTO0S10e03356g1_1</fullName>
    </submittedName>
</protein>
<dbReference type="EMBL" id="LK052945">
    <property type="protein sequence ID" value="CDR44930.1"/>
    <property type="molecule type" value="Genomic_DNA"/>
</dbReference>
<dbReference type="Pfam" id="PF01636">
    <property type="entry name" value="APH"/>
    <property type="match status" value="1"/>
</dbReference>
<dbReference type="PANTHER" id="PTHR21310:SF58">
    <property type="entry name" value="AMINOGLYCOSIDE PHOSPHOTRANSFERASE DOMAIN-CONTAINING PROTEIN"/>
    <property type="match status" value="1"/>
</dbReference>
<dbReference type="InterPro" id="IPR051678">
    <property type="entry name" value="AGP_Transferase"/>
</dbReference>
<proteinExistence type="predicted"/>
<dbReference type="SUPFAM" id="SSF56112">
    <property type="entry name" value="Protein kinase-like (PK-like)"/>
    <property type="match status" value="1"/>
</dbReference>
<evidence type="ECO:0000313" key="2">
    <source>
        <dbReference type="EMBL" id="CDR44930.1"/>
    </source>
</evidence>
<feature type="domain" description="Aminoglycoside phosphotransferase" evidence="1">
    <location>
        <begin position="89"/>
        <end position="311"/>
    </location>
</feature>
<dbReference type="AlphaFoldDB" id="A0A061B605"/>
<organism evidence="2">
    <name type="scientific">Rhodotorula toruloides</name>
    <name type="common">Yeast</name>
    <name type="synonym">Rhodosporidium toruloides</name>
    <dbReference type="NCBI Taxonomy" id="5286"/>
    <lineage>
        <taxon>Eukaryota</taxon>
        <taxon>Fungi</taxon>
        <taxon>Dikarya</taxon>
        <taxon>Basidiomycota</taxon>
        <taxon>Pucciniomycotina</taxon>
        <taxon>Microbotryomycetes</taxon>
        <taxon>Sporidiobolales</taxon>
        <taxon>Sporidiobolaceae</taxon>
        <taxon>Rhodotorula</taxon>
    </lineage>
</organism>